<proteinExistence type="predicted"/>
<comment type="caution">
    <text evidence="2">The sequence shown here is derived from an EMBL/GenBank/DDBJ whole genome shotgun (WGS) entry which is preliminary data.</text>
</comment>
<feature type="region of interest" description="Disordered" evidence="1">
    <location>
        <begin position="62"/>
        <end position="113"/>
    </location>
</feature>
<dbReference type="Proteomes" id="UP001458880">
    <property type="component" value="Unassembled WGS sequence"/>
</dbReference>
<organism evidence="2 3">
    <name type="scientific">Popillia japonica</name>
    <name type="common">Japanese beetle</name>
    <dbReference type="NCBI Taxonomy" id="7064"/>
    <lineage>
        <taxon>Eukaryota</taxon>
        <taxon>Metazoa</taxon>
        <taxon>Ecdysozoa</taxon>
        <taxon>Arthropoda</taxon>
        <taxon>Hexapoda</taxon>
        <taxon>Insecta</taxon>
        <taxon>Pterygota</taxon>
        <taxon>Neoptera</taxon>
        <taxon>Endopterygota</taxon>
        <taxon>Coleoptera</taxon>
        <taxon>Polyphaga</taxon>
        <taxon>Scarabaeiformia</taxon>
        <taxon>Scarabaeidae</taxon>
        <taxon>Rutelinae</taxon>
        <taxon>Popillia</taxon>
    </lineage>
</organism>
<sequence length="113" mass="12637">MAVQLSEDQFRELMRTAQPQPRNRHFTQCTARFDGTRTQAAVTEFLTAIKIFKSVERIADADALTGEPEPRPRSRNFLPQSRSSNPSKGSQTPTPSPVYRSYSPARPVRGGMA</sequence>
<evidence type="ECO:0000256" key="1">
    <source>
        <dbReference type="SAM" id="MobiDB-lite"/>
    </source>
</evidence>
<dbReference type="AlphaFoldDB" id="A0AAW1JVA4"/>
<evidence type="ECO:0000313" key="3">
    <source>
        <dbReference type="Proteomes" id="UP001458880"/>
    </source>
</evidence>
<gene>
    <name evidence="2" type="ORF">QE152_g27442</name>
</gene>
<keyword evidence="3" id="KW-1185">Reference proteome</keyword>
<reference evidence="2 3" key="1">
    <citation type="journal article" date="2024" name="BMC Genomics">
        <title>De novo assembly and annotation of Popillia japonica's genome with initial clues to its potential as an invasive pest.</title>
        <authorList>
            <person name="Cucini C."/>
            <person name="Boschi S."/>
            <person name="Funari R."/>
            <person name="Cardaioli E."/>
            <person name="Iannotti N."/>
            <person name="Marturano G."/>
            <person name="Paoli F."/>
            <person name="Bruttini M."/>
            <person name="Carapelli A."/>
            <person name="Frati F."/>
            <person name="Nardi F."/>
        </authorList>
    </citation>
    <scope>NUCLEOTIDE SEQUENCE [LARGE SCALE GENOMIC DNA]</scope>
    <source>
        <strain evidence="2">DMR45628</strain>
    </source>
</reference>
<accession>A0AAW1JVA4</accession>
<protein>
    <submittedName>
        <fullName evidence="2">Uncharacterized protein</fullName>
    </submittedName>
</protein>
<feature type="compositionally biased region" description="Polar residues" evidence="1">
    <location>
        <begin position="77"/>
        <end position="93"/>
    </location>
</feature>
<dbReference type="EMBL" id="JASPKY010000337">
    <property type="protein sequence ID" value="KAK9708049.1"/>
    <property type="molecule type" value="Genomic_DNA"/>
</dbReference>
<name>A0AAW1JVA4_POPJA</name>
<evidence type="ECO:0000313" key="2">
    <source>
        <dbReference type="EMBL" id="KAK9708049.1"/>
    </source>
</evidence>
<feature type="region of interest" description="Disordered" evidence="1">
    <location>
        <begin position="1"/>
        <end position="24"/>
    </location>
</feature>